<dbReference type="EMBL" id="MN740736">
    <property type="protein sequence ID" value="QHS81402.1"/>
    <property type="molecule type" value="Genomic_DNA"/>
</dbReference>
<evidence type="ECO:0000313" key="1">
    <source>
        <dbReference type="EMBL" id="QHS81402.1"/>
    </source>
</evidence>
<protein>
    <submittedName>
        <fullName evidence="1">Uncharacterized protein</fullName>
    </submittedName>
</protein>
<accession>A0A6C0ANS2</accession>
<dbReference type="AlphaFoldDB" id="A0A6C0ANS2"/>
<proteinExistence type="predicted"/>
<reference evidence="1" key="1">
    <citation type="journal article" date="2020" name="Nature">
        <title>Giant virus diversity and host interactions through global metagenomics.</title>
        <authorList>
            <person name="Schulz F."/>
            <person name="Roux S."/>
            <person name="Paez-Espino D."/>
            <person name="Jungbluth S."/>
            <person name="Walsh D.A."/>
            <person name="Denef V.J."/>
            <person name="McMahon K.D."/>
            <person name="Konstantinidis K.T."/>
            <person name="Eloe-Fadrosh E.A."/>
            <person name="Kyrpides N.C."/>
            <person name="Woyke T."/>
        </authorList>
    </citation>
    <scope>NUCLEOTIDE SEQUENCE</scope>
    <source>
        <strain evidence="1">GVMAG-S-1101161-73</strain>
    </source>
</reference>
<organism evidence="1">
    <name type="scientific">viral metagenome</name>
    <dbReference type="NCBI Taxonomy" id="1070528"/>
    <lineage>
        <taxon>unclassified sequences</taxon>
        <taxon>metagenomes</taxon>
        <taxon>organismal metagenomes</taxon>
    </lineage>
</organism>
<sequence>MDMSALPKTHILTKDEESFVKKLSPKEKELHLLAIQLLETSYRPEWSHMYKEKPHSK</sequence>
<name>A0A6C0ANS2_9ZZZZ</name>